<sequence>VCGSTNKVLLVNMHEHIKYMSGSPRCVNDRLELRKGELTPIPEMTTALTGGMPSSFFLSKNTTTRKQAERLSFVSLALGPTLMRRARNAAQRASRSRVDNKGTKNVVPETRPMVLLQMLVPGASVLTGLACAGLGLAVELLRMRTRAAIHIV</sequence>
<accession>A0AAV5UP90</accession>
<gene>
    <name evidence="2" type="ORF">PENTCL1PPCAC_29989</name>
</gene>
<name>A0AAV5UP90_9BILA</name>
<evidence type="ECO:0000313" key="3">
    <source>
        <dbReference type="Proteomes" id="UP001432027"/>
    </source>
</evidence>
<keyword evidence="1" id="KW-1133">Transmembrane helix</keyword>
<keyword evidence="1" id="KW-0812">Transmembrane</keyword>
<dbReference type="Proteomes" id="UP001432027">
    <property type="component" value="Unassembled WGS sequence"/>
</dbReference>
<evidence type="ECO:0000256" key="1">
    <source>
        <dbReference type="SAM" id="Phobius"/>
    </source>
</evidence>
<proteinExistence type="predicted"/>
<dbReference type="AlphaFoldDB" id="A0AAV5UP90"/>
<keyword evidence="1" id="KW-0472">Membrane</keyword>
<evidence type="ECO:0000313" key="2">
    <source>
        <dbReference type="EMBL" id="GMT07815.1"/>
    </source>
</evidence>
<reference evidence="2" key="1">
    <citation type="submission" date="2023-10" db="EMBL/GenBank/DDBJ databases">
        <title>Genome assembly of Pristionchus species.</title>
        <authorList>
            <person name="Yoshida K."/>
            <person name="Sommer R.J."/>
        </authorList>
    </citation>
    <scope>NUCLEOTIDE SEQUENCE</scope>
    <source>
        <strain evidence="2">RS0144</strain>
    </source>
</reference>
<feature type="non-terminal residue" evidence="2">
    <location>
        <position position="1"/>
    </location>
</feature>
<comment type="caution">
    <text evidence="2">The sequence shown here is derived from an EMBL/GenBank/DDBJ whole genome shotgun (WGS) entry which is preliminary data.</text>
</comment>
<protein>
    <submittedName>
        <fullName evidence="2">Uncharacterized protein</fullName>
    </submittedName>
</protein>
<organism evidence="2 3">
    <name type="scientific">Pristionchus entomophagus</name>
    <dbReference type="NCBI Taxonomy" id="358040"/>
    <lineage>
        <taxon>Eukaryota</taxon>
        <taxon>Metazoa</taxon>
        <taxon>Ecdysozoa</taxon>
        <taxon>Nematoda</taxon>
        <taxon>Chromadorea</taxon>
        <taxon>Rhabditida</taxon>
        <taxon>Rhabditina</taxon>
        <taxon>Diplogasteromorpha</taxon>
        <taxon>Diplogasteroidea</taxon>
        <taxon>Neodiplogasteridae</taxon>
        <taxon>Pristionchus</taxon>
    </lineage>
</organism>
<keyword evidence="3" id="KW-1185">Reference proteome</keyword>
<feature type="transmembrane region" description="Helical" evidence="1">
    <location>
        <begin position="114"/>
        <end position="138"/>
    </location>
</feature>
<dbReference type="EMBL" id="BTSX01000006">
    <property type="protein sequence ID" value="GMT07815.1"/>
    <property type="molecule type" value="Genomic_DNA"/>
</dbReference>